<feature type="transmembrane region" description="Helical" evidence="11">
    <location>
        <begin position="125"/>
        <end position="145"/>
    </location>
</feature>
<keyword evidence="9" id="KW-0902">Two-component regulatory system</keyword>
<proteinExistence type="predicted"/>
<keyword evidence="4 11" id="KW-0812">Transmembrane</keyword>
<dbReference type="AlphaFoldDB" id="A0A936TEG2"/>
<evidence type="ECO:0000256" key="8">
    <source>
        <dbReference type="ARBA" id="ARBA00022989"/>
    </source>
</evidence>
<name>A0A936TEG2_9ACTN</name>
<comment type="caution">
    <text evidence="13">The sequence shown here is derived from an EMBL/GenBank/DDBJ whole genome shotgun (WGS) entry which is preliminary data.</text>
</comment>
<sequence>MNRFDRFLQRILASISATDSRRVGHGRFETVEPAEGQPLVRARLIAGYVLAVALPAVTAAATIPLRGSHTGAAAVVLVLAVVVVAAIGTTGPALLAAVWAGVIFDLLLTKPYYRLAIYDGDDLSAAISLVVVGVIVGVLSSRLASLAARNIARRKELHQLVKFIQAADVASSIDELSEVLQAELTDLLGLASCDWSPDGQGGDGPWLLSTGSVMGPLAAMNPDRAVLPDGLDLSVEVGSVRLGHLTLSPQPGRRTSVEERLTAATMATVFAGAVARLRASSLEPET</sequence>
<dbReference type="GO" id="GO:0016301">
    <property type="term" value="F:kinase activity"/>
    <property type="evidence" value="ECO:0007669"/>
    <property type="project" value="UniProtKB-KW"/>
</dbReference>
<keyword evidence="7" id="KW-0067">ATP-binding</keyword>
<keyword evidence="10 11" id="KW-0472">Membrane</keyword>
<reference evidence="13 14" key="1">
    <citation type="submission" date="2020-10" db="EMBL/GenBank/DDBJ databases">
        <title>Connecting structure to function with the recovery of over 1000 high-quality activated sludge metagenome-assembled genomes encoding full-length rRNA genes using long-read sequencing.</title>
        <authorList>
            <person name="Singleton C.M."/>
            <person name="Petriglieri F."/>
            <person name="Kristensen J.M."/>
            <person name="Kirkegaard R.H."/>
            <person name="Michaelsen T.Y."/>
            <person name="Andersen M.H."/>
            <person name="Karst S.M."/>
            <person name="Dueholm M.S."/>
            <person name="Nielsen P.H."/>
            <person name="Albertsen M."/>
        </authorList>
    </citation>
    <scope>NUCLEOTIDE SEQUENCE [LARGE SCALE GENOMIC DNA]</scope>
    <source>
        <strain evidence="13">Lyne_18-Q3-R50-59_MAXAC.006</strain>
    </source>
</reference>
<dbReference type="EMBL" id="JADJZA010000006">
    <property type="protein sequence ID" value="MBK9297042.1"/>
    <property type="molecule type" value="Genomic_DNA"/>
</dbReference>
<evidence type="ECO:0000256" key="4">
    <source>
        <dbReference type="ARBA" id="ARBA00022692"/>
    </source>
</evidence>
<feature type="transmembrane region" description="Helical" evidence="11">
    <location>
        <begin position="69"/>
        <end position="87"/>
    </location>
</feature>
<keyword evidence="2" id="KW-0597">Phosphoprotein</keyword>
<evidence type="ECO:0000256" key="11">
    <source>
        <dbReference type="SAM" id="Phobius"/>
    </source>
</evidence>
<dbReference type="Pfam" id="PF13493">
    <property type="entry name" value="DUF4118"/>
    <property type="match status" value="1"/>
</dbReference>
<feature type="transmembrane region" description="Helical" evidence="11">
    <location>
        <begin position="45"/>
        <end position="63"/>
    </location>
</feature>
<evidence type="ECO:0000256" key="6">
    <source>
        <dbReference type="ARBA" id="ARBA00022777"/>
    </source>
</evidence>
<evidence type="ECO:0000256" key="2">
    <source>
        <dbReference type="ARBA" id="ARBA00022553"/>
    </source>
</evidence>
<evidence type="ECO:0000256" key="7">
    <source>
        <dbReference type="ARBA" id="ARBA00022840"/>
    </source>
</evidence>
<dbReference type="GO" id="GO:0000160">
    <property type="term" value="P:phosphorelay signal transduction system"/>
    <property type="evidence" value="ECO:0007669"/>
    <property type="project" value="UniProtKB-KW"/>
</dbReference>
<feature type="domain" description="Sensor protein KdpD transmembrane" evidence="12">
    <location>
        <begin position="48"/>
        <end position="149"/>
    </location>
</feature>
<keyword evidence="3" id="KW-0808">Transferase</keyword>
<keyword evidence="6 13" id="KW-0418">Kinase</keyword>
<evidence type="ECO:0000256" key="10">
    <source>
        <dbReference type="ARBA" id="ARBA00023136"/>
    </source>
</evidence>
<comment type="subcellular location">
    <subcellularLocation>
        <location evidence="1">Membrane</location>
        <topology evidence="1">Multi-pass membrane protein</topology>
    </subcellularLocation>
</comment>
<dbReference type="GO" id="GO:0016020">
    <property type="term" value="C:membrane"/>
    <property type="evidence" value="ECO:0007669"/>
    <property type="project" value="UniProtKB-SubCell"/>
</dbReference>
<evidence type="ECO:0000256" key="5">
    <source>
        <dbReference type="ARBA" id="ARBA00022741"/>
    </source>
</evidence>
<evidence type="ECO:0000259" key="12">
    <source>
        <dbReference type="Pfam" id="PF13493"/>
    </source>
</evidence>
<protein>
    <submittedName>
        <fullName evidence="13">PAS domain-containing sensor histidine kinase</fullName>
    </submittedName>
</protein>
<dbReference type="Proteomes" id="UP000727993">
    <property type="component" value="Unassembled WGS sequence"/>
</dbReference>
<keyword evidence="5" id="KW-0547">Nucleotide-binding</keyword>
<dbReference type="GO" id="GO:0005524">
    <property type="term" value="F:ATP binding"/>
    <property type="evidence" value="ECO:0007669"/>
    <property type="project" value="UniProtKB-KW"/>
</dbReference>
<accession>A0A936TEG2</accession>
<evidence type="ECO:0000256" key="1">
    <source>
        <dbReference type="ARBA" id="ARBA00004141"/>
    </source>
</evidence>
<gene>
    <name evidence="13" type="ORF">IPN02_09440</name>
</gene>
<organism evidence="13 14">
    <name type="scientific">Candidatus Neomicrothrix subdominans</name>
    <dbReference type="NCBI Taxonomy" id="2954438"/>
    <lineage>
        <taxon>Bacteria</taxon>
        <taxon>Bacillati</taxon>
        <taxon>Actinomycetota</taxon>
        <taxon>Acidimicrobiia</taxon>
        <taxon>Acidimicrobiales</taxon>
        <taxon>Microthrixaceae</taxon>
        <taxon>Candidatus Neomicrothrix</taxon>
    </lineage>
</organism>
<keyword evidence="8 11" id="KW-1133">Transmembrane helix</keyword>
<evidence type="ECO:0000313" key="13">
    <source>
        <dbReference type="EMBL" id="MBK9297042.1"/>
    </source>
</evidence>
<evidence type="ECO:0000256" key="9">
    <source>
        <dbReference type="ARBA" id="ARBA00023012"/>
    </source>
</evidence>
<dbReference type="Gene3D" id="1.20.120.620">
    <property type="entry name" value="Backbone structure of the membrane domain of e. Coli histidine kinase receptor kdpd"/>
    <property type="match status" value="1"/>
</dbReference>
<evidence type="ECO:0000256" key="3">
    <source>
        <dbReference type="ARBA" id="ARBA00022679"/>
    </source>
</evidence>
<dbReference type="InterPro" id="IPR038318">
    <property type="entry name" value="KdpD_sf"/>
</dbReference>
<evidence type="ECO:0000313" key="14">
    <source>
        <dbReference type="Proteomes" id="UP000727993"/>
    </source>
</evidence>
<dbReference type="InterPro" id="IPR025201">
    <property type="entry name" value="KdpD_TM"/>
</dbReference>